<proteinExistence type="inferred from homology"/>
<dbReference type="PROSITE" id="PS00061">
    <property type="entry name" value="ADH_SHORT"/>
    <property type="match status" value="1"/>
</dbReference>
<dbReference type="PANTHER" id="PTHR24321:SF8">
    <property type="entry name" value="ESTRADIOL 17-BETA-DEHYDROGENASE 8-RELATED"/>
    <property type="match status" value="1"/>
</dbReference>
<keyword evidence="2" id="KW-0521">NADP</keyword>
<dbReference type="AlphaFoldDB" id="A0A6G1LLL3"/>
<dbReference type="InterPro" id="IPR020904">
    <property type="entry name" value="Sc_DH/Rdtase_CS"/>
</dbReference>
<evidence type="ECO:0000313" key="4">
    <source>
        <dbReference type="EMBL" id="KAF2773853.1"/>
    </source>
</evidence>
<gene>
    <name evidence="4" type="ORF">EJ03DRAFT_347259</name>
</gene>
<reference evidence="4" key="1">
    <citation type="journal article" date="2020" name="Stud. Mycol.">
        <title>101 Dothideomycetes genomes: a test case for predicting lifestyles and emergence of pathogens.</title>
        <authorList>
            <person name="Haridas S."/>
            <person name="Albert R."/>
            <person name="Binder M."/>
            <person name="Bloem J."/>
            <person name="Labutti K."/>
            <person name="Salamov A."/>
            <person name="Andreopoulos B."/>
            <person name="Baker S."/>
            <person name="Barry K."/>
            <person name="Bills G."/>
            <person name="Bluhm B."/>
            <person name="Cannon C."/>
            <person name="Castanera R."/>
            <person name="Culley D."/>
            <person name="Daum C."/>
            <person name="Ezra D."/>
            <person name="Gonzalez J."/>
            <person name="Henrissat B."/>
            <person name="Kuo A."/>
            <person name="Liang C."/>
            <person name="Lipzen A."/>
            <person name="Lutzoni F."/>
            <person name="Magnuson J."/>
            <person name="Mondo S."/>
            <person name="Nolan M."/>
            <person name="Ohm R."/>
            <person name="Pangilinan J."/>
            <person name="Park H.-J."/>
            <person name="Ramirez L."/>
            <person name="Alfaro M."/>
            <person name="Sun H."/>
            <person name="Tritt A."/>
            <person name="Yoshinaga Y."/>
            <person name="Zwiers L.-H."/>
            <person name="Turgeon B."/>
            <person name="Goodwin S."/>
            <person name="Spatafora J."/>
            <person name="Crous P."/>
            <person name="Grigoriev I."/>
        </authorList>
    </citation>
    <scope>NUCLEOTIDE SEQUENCE</scope>
    <source>
        <strain evidence="4">CBS 116005</strain>
    </source>
</reference>
<name>A0A6G1LLL3_9PEZI</name>
<keyword evidence="3" id="KW-0560">Oxidoreductase</keyword>
<dbReference type="Pfam" id="PF13561">
    <property type="entry name" value="adh_short_C2"/>
    <property type="match status" value="1"/>
</dbReference>
<dbReference type="GO" id="GO:0016491">
    <property type="term" value="F:oxidoreductase activity"/>
    <property type="evidence" value="ECO:0007669"/>
    <property type="project" value="UniProtKB-KW"/>
</dbReference>
<sequence>MAIPYTVYPSLREKVVVITGGAEGIGAAAVELFCRQGSKVAFLDIADSSATNLIDQIQRLGQRLTKEQSQILPPAGLLPVRCYGFDSLEAAEEILAKYGTVHVLVNNAALAGAVSRKPTAEITPGSWESTINVNLRHQFFLSQYLLPAMQNQRSGSIINIGSISWRIPSVGVPVYAIAKAAIMGLTKTHSKEYGAYNIRVNSVMPGAIATERQIKEVLTEEYRTQIFANQSLKRDLLPKEAANVILFLASDDSSGVTGSNYVVDGGWVGDA</sequence>
<evidence type="ECO:0000256" key="3">
    <source>
        <dbReference type="ARBA" id="ARBA00023002"/>
    </source>
</evidence>
<dbReference type="Gene3D" id="3.40.50.720">
    <property type="entry name" value="NAD(P)-binding Rossmann-like Domain"/>
    <property type="match status" value="1"/>
</dbReference>
<dbReference type="CDD" id="cd05233">
    <property type="entry name" value="SDR_c"/>
    <property type="match status" value="1"/>
</dbReference>
<dbReference type="FunFam" id="3.40.50.720:FF:000084">
    <property type="entry name" value="Short-chain dehydrogenase reductase"/>
    <property type="match status" value="1"/>
</dbReference>
<organism evidence="4 5">
    <name type="scientific">Teratosphaeria nubilosa</name>
    <dbReference type="NCBI Taxonomy" id="161662"/>
    <lineage>
        <taxon>Eukaryota</taxon>
        <taxon>Fungi</taxon>
        <taxon>Dikarya</taxon>
        <taxon>Ascomycota</taxon>
        <taxon>Pezizomycotina</taxon>
        <taxon>Dothideomycetes</taxon>
        <taxon>Dothideomycetidae</taxon>
        <taxon>Mycosphaerellales</taxon>
        <taxon>Teratosphaeriaceae</taxon>
        <taxon>Teratosphaeria</taxon>
    </lineage>
</organism>
<dbReference type="InterPro" id="IPR002347">
    <property type="entry name" value="SDR_fam"/>
</dbReference>
<dbReference type="OrthoDB" id="1669814at2759"/>
<dbReference type="InterPro" id="IPR036291">
    <property type="entry name" value="NAD(P)-bd_dom_sf"/>
</dbReference>
<dbReference type="EMBL" id="ML995809">
    <property type="protein sequence ID" value="KAF2773853.1"/>
    <property type="molecule type" value="Genomic_DNA"/>
</dbReference>
<keyword evidence="5" id="KW-1185">Reference proteome</keyword>
<accession>A0A6G1LLL3</accession>
<dbReference type="Proteomes" id="UP000799436">
    <property type="component" value="Unassembled WGS sequence"/>
</dbReference>
<evidence type="ECO:0000256" key="2">
    <source>
        <dbReference type="ARBA" id="ARBA00022857"/>
    </source>
</evidence>
<dbReference type="PRINTS" id="PR00080">
    <property type="entry name" value="SDRFAMILY"/>
</dbReference>
<dbReference type="SUPFAM" id="SSF51735">
    <property type="entry name" value="NAD(P)-binding Rossmann-fold domains"/>
    <property type="match status" value="1"/>
</dbReference>
<dbReference type="PANTHER" id="PTHR24321">
    <property type="entry name" value="DEHYDROGENASES, SHORT CHAIN"/>
    <property type="match status" value="1"/>
</dbReference>
<dbReference type="PRINTS" id="PR00081">
    <property type="entry name" value="GDHRDH"/>
</dbReference>
<protein>
    <submittedName>
        <fullName evidence="4">3-oxoacyl-reductase</fullName>
    </submittedName>
</protein>
<evidence type="ECO:0000313" key="5">
    <source>
        <dbReference type="Proteomes" id="UP000799436"/>
    </source>
</evidence>
<evidence type="ECO:0000256" key="1">
    <source>
        <dbReference type="ARBA" id="ARBA00006484"/>
    </source>
</evidence>
<comment type="similarity">
    <text evidence="1">Belongs to the short-chain dehydrogenases/reductases (SDR) family.</text>
</comment>